<evidence type="ECO:0000256" key="5">
    <source>
        <dbReference type="ARBA" id="ARBA00022759"/>
    </source>
</evidence>
<dbReference type="InterPro" id="IPR035437">
    <property type="entry name" value="SNase_OB-fold_sf"/>
</dbReference>
<keyword evidence="4" id="KW-0540">Nuclease</keyword>
<organism evidence="9 10">
    <name type="scientific">Somion occarium</name>
    <dbReference type="NCBI Taxonomy" id="3059160"/>
    <lineage>
        <taxon>Eukaryota</taxon>
        <taxon>Fungi</taxon>
        <taxon>Dikarya</taxon>
        <taxon>Basidiomycota</taxon>
        <taxon>Agaricomycotina</taxon>
        <taxon>Agaricomycetes</taxon>
        <taxon>Polyporales</taxon>
        <taxon>Cerrenaceae</taxon>
        <taxon>Somion</taxon>
    </lineage>
</organism>
<reference evidence="10" key="1">
    <citation type="submission" date="2024-04" db="EMBL/GenBank/DDBJ databases">
        <authorList>
            <person name="Shaw F."/>
            <person name="Minotto A."/>
        </authorList>
    </citation>
    <scope>NUCLEOTIDE SEQUENCE [LARGE SCALE GENOMIC DNA]</scope>
</reference>
<feature type="domain" description="TNase-like" evidence="8">
    <location>
        <begin position="73"/>
        <end position="237"/>
    </location>
</feature>
<dbReference type="InterPro" id="IPR016071">
    <property type="entry name" value="Staphylococal_nuclease_OB-fold"/>
</dbReference>
<comment type="subcellular location">
    <subcellularLocation>
        <location evidence="1">Membrane</location>
        <topology evidence="1">Single-pass membrane protein</topology>
    </subcellularLocation>
    <subcellularLocation>
        <location evidence="2">Mitochondrion</location>
    </subcellularLocation>
</comment>
<dbReference type="SUPFAM" id="SSF50199">
    <property type="entry name" value="Staphylococcal nuclease"/>
    <property type="match status" value="1"/>
</dbReference>
<evidence type="ECO:0000313" key="9">
    <source>
        <dbReference type="EMBL" id="CAL1697475.1"/>
    </source>
</evidence>
<evidence type="ECO:0000256" key="2">
    <source>
        <dbReference type="ARBA" id="ARBA00004173"/>
    </source>
</evidence>
<dbReference type="EMBL" id="OZ037953">
    <property type="protein sequence ID" value="CAL1697475.1"/>
    <property type="molecule type" value="Genomic_DNA"/>
</dbReference>
<sequence>MFWSRNKDTENVDTTKSGIREWFNDTPQEYQLAFVSFVSGCVAASATIAFHRRYLRRLPNSEWITPDMIAKKRWIKGKVTSVGDNDNFRVYHTPWLGWNWPLKFRRIPSTSKELKDQTIHIRLAGIDAPEGSHFGRPGQKYADESLAWLKSQVEGKTVYCQLVRKDQYSRIVAVPHLKPRFLPSWMARGKCISLEMLRAGWAVTYEQSGAEYGKWGKEEFLRLQAEAQAAKRGMWKYGALEELPSEYKRRYAASAERAESGIAKEDKAVKGSWWRRLLGR</sequence>
<evidence type="ECO:0000256" key="7">
    <source>
        <dbReference type="ARBA" id="ARBA00022837"/>
    </source>
</evidence>
<name>A0ABP1CP62_9APHY</name>
<keyword evidence="7" id="KW-0106">Calcium</keyword>
<dbReference type="Proteomes" id="UP001497453">
    <property type="component" value="Chromosome 10"/>
</dbReference>
<keyword evidence="6" id="KW-0378">Hydrolase</keyword>
<evidence type="ECO:0000256" key="1">
    <source>
        <dbReference type="ARBA" id="ARBA00004167"/>
    </source>
</evidence>
<evidence type="ECO:0000259" key="8">
    <source>
        <dbReference type="PROSITE" id="PS50830"/>
    </source>
</evidence>
<gene>
    <name evidence="9" type="ORF">GFSPODELE1_LOCUS1676</name>
</gene>
<dbReference type="PROSITE" id="PS50830">
    <property type="entry name" value="TNASE_3"/>
    <property type="match status" value="1"/>
</dbReference>
<evidence type="ECO:0000256" key="6">
    <source>
        <dbReference type="ARBA" id="ARBA00022801"/>
    </source>
</evidence>
<evidence type="ECO:0000313" key="10">
    <source>
        <dbReference type="Proteomes" id="UP001497453"/>
    </source>
</evidence>
<accession>A0ABP1CP62</accession>
<keyword evidence="10" id="KW-1185">Reference proteome</keyword>
<evidence type="ECO:0000256" key="4">
    <source>
        <dbReference type="ARBA" id="ARBA00022722"/>
    </source>
</evidence>
<evidence type="ECO:0000256" key="3">
    <source>
        <dbReference type="ARBA" id="ARBA00005435"/>
    </source>
</evidence>
<comment type="similarity">
    <text evidence="3">Belongs to the LCL3 family.</text>
</comment>
<dbReference type="PANTHER" id="PTHR12302:SF3">
    <property type="entry name" value="SERINE_THREONINE-PROTEIN KINASE 31"/>
    <property type="match status" value="1"/>
</dbReference>
<protein>
    <recommendedName>
        <fullName evidence="8">TNase-like domain-containing protein</fullName>
    </recommendedName>
</protein>
<proteinExistence type="inferred from homology"/>
<keyword evidence="5" id="KW-0255">Endonuclease</keyword>
<dbReference type="Pfam" id="PF00565">
    <property type="entry name" value="SNase"/>
    <property type="match status" value="1"/>
</dbReference>
<dbReference type="PANTHER" id="PTHR12302">
    <property type="entry name" value="EBNA2 BINDING PROTEIN P100"/>
    <property type="match status" value="1"/>
</dbReference>
<dbReference type="Gene3D" id="2.40.50.90">
    <property type="match status" value="1"/>
</dbReference>
<dbReference type="SMART" id="SM00318">
    <property type="entry name" value="SNc"/>
    <property type="match status" value="1"/>
</dbReference>